<comment type="caution">
    <text evidence="2">The sequence shown here is derived from an EMBL/GenBank/DDBJ whole genome shotgun (WGS) entry which is preliminary data.</text>
</comment>
<name>A0A9D4CS18_DREPO</name>
<feature type="region of interest" description="Disordered" evidence="1">
    <location>
        <begin position="109"/>
        <end position="157"/>
    </location>
</feature>
<feature type="compositionally biased region" description="Basic and acidic residues" evidence="1">
    <location>
        <begin position="9"/>
        <end position="78"/>
    </location>
</feature>
<reference evidence="2" key="1">
    <citation type="journal article" date="2019" name="bioRxiv">
        <title>The Genome of the Zebra Mussel, Dreissena polymorpha: A Resource for Invasive Species Research.</title>
        <authorList>
            <person name="McCartney M.A."/>
            <person name="Auch B."/>
            <person name="Kono T."/>
            <person name="Mallez S."/>
            <person name="Zhang Y."/>
            <person name="Obille A."/>
            <person name="Becker A."/>
            <person name="Abrahante J.E."/>
            <person name="Garbe J."/>
            <person name="Badalamenti J.P."/>
            <person name="Herman A."/>
            <person name="Mangelson H."/>
            <person name="Liachko I."/>
            <person name="Sullivan S."/>
            <person name="Sone E.D."/>
            <person name="Koren S."/>
            <person name="Silverstein K.A.T."/>
            <person name="Beckman K.B."/>
            <person name="Gohl D.M."/>
        </authorList>
    </citation>
    <scope>NUCLEOTIDE SEQUENCE</scope>
    <source>
        <strain evidence="2">Duluth1</strain>
        <tissue evidence="2">Whole animal</tissue>
    </source>
</reference>
<organism evidence="2 3">
    <name type="scientific">Dreissena polymorpha</name>
    <name type="common">Zebra mussel</name>
    <name type="synonym">Mytilus polymorpha</name>
    <dbReference type="NCBI Taxonomy" id="45954"/>
    <lineage>
        <taxon>Eukaryota</taxon>
        <taxon>Metazoa</taxon>
        <taxon>Spiralia</taxon>
        <taxon>Lophotrochozoa</taxon>
        <taxon>Mollusca</taxon>
        <taxon>Bivalvia</taxon>
        <taxon>Autobranchia</taxon>
        <taxon>Heteroconchia</taxon>
        <taxon>Euheterodonta</taxon>
        <taxon>Imparidentia</taxon>
        <taxon>Neoheterodontei</taxon>
        <taxon>Myida</taxon>
        <taxon>Dreissenoidea</taxon>
        <taxon>Dreissenidae</taxon>
        <taxon>Dreissena</taxon>
    </lineage>
</organism>
<dbReference type="AlphaFoldDB" id="A0A9D4CS18"/>
<feature type="region of interest" description="Disordered" evidence="1">
    <location>
        <begin position="183"/>
        <end position="213"/>
    </location>
</feature>
<feature type="compositionally biased region" description="Polar residues" evidence="1">
    <location>
        <begin position="510"/>
        <end position="519"/>
    </location>
</feature>
<protein>
    <submittedName>
        <fullName evidence="2">Uncharacterized protein</fullName>
    </submittedName>
</protein>
<evidence type="ECO:0000313" key="3">
    <source>
        <dbReference type="Proteomes" id="UP000828390"/>
    </source>
</evidence>
<accession>A0A9D4CS18</accession>
<reference evidence="2" key="2">
    <citation type="submission" date="2020-11" db="EMBL/GenBank/DDBJ databases">
        <authorList>
            <person name="McCartney M.A."/>
            <person name="Auch B."/>
            <person name="Kono T."/>
            <person name="Mallez S."/>
            <person name="Becker A."/>
            <person name="Gohl D.M."/>
            <person name="Silverstein K.A.T."/>
            <person name="Koren S."/>
            <person name="Bechman K.B."/>
            <person name="Herman A."/>
            <person name="Abrahante J.E."/>
            <person name="Garbe J."/>
        </authorList>
    </citation>
    <scope>NUCLEOTIDE SEQUENCE</scope>
    <source>
        <strain evidence="2">Duluth1</strain>
        <tissue evidence="2">Whole animal</tissue>
    </source>
</reference>
<feature type="region of interest" description="Disordered" evidence="1">
    <location>
        <begin position="500"/>
        <end position="547"/>
    </location>
</feature>
<feature type="region of interest" description="Disordered" evidence="1">
    <location>
        <begin position="1"/>
        <end position="78"/>
    </location>
</feature>
<proteinExistence type="predicted"/>
<keyword evidence="3" id="KW-1185">Reference proteome</keyword>
<gene>
    <name evidence="2" type="ORF">DPMN_055104</name>
</gene>
<feature type="region of interest" description="Disordered" evidence="1">
    <location>
        <begin position="303"/>
        <end position="375"/>
    </location>
</feature>
<feature type="compositionally biased region" description="Basic residues" evidence="1">
    <location>
        <begin position="531"/>
        <end position="541"/>
    </location>
</feature>
<dbReference type="Proteomes" id="UP000828390">
    <property type="component" value="Unassembled WGS sequence"/>
</dbReference>
<feature type="compositionally biased region" description="Basic residues" evidence="1">
    <location>
        <begin position="116"/>
        <end position="131"/>
    </location>
</feature>
<sequence length="600" mass="68410">MAETSAGTEKPKTTDLETQGKTDEQTDSKTTEAADEANHDSTTEKNPKDTDLQQENKENSPGHTVAEKIDLAPDSKEKMKTVPVPLKLVHSHYTSHSKSTLPHILMEYGLEDKDHHQPKKKEKLKKKKRTKKTESGDETEDEDRPRRKATEKRLVANLGETQLDNDYYAQYIDFLEQKVQQQRQKQKERDEAAKLATLRAQEESDSEPEPPLPVVKKEEAKHRLVRRLERVELRHDDSFLKDLPRTDTARIVVLQDKMKREGKLKTQADVDKFWRDIRQPDVFYQYFKVQKTDAGLNANLDTSNYNSSANEGSDDNDVFPKSPVTLPDMPPRSLSHISEASNRDTWAITQKYNSNYGPKSPKSPKEKKRKGSTQMAKEAAMDLEIRCPKLEMPPLACFSLNLAEKPPDPDEIIRKVELKARQKSRKKHERKLNKMYQMAMTNTAASNRILAQHKDLTNILEGATLRDVLSVFDVPGMDLQAYYRRITDPRHALEAQHPGGRILEAPGATQPRSLPSSAGSRKLTPIDRTGSRKSSKTKKKKTPEALEYKQPMPLSFDEIFTREKTLASFYKMTPLIEPKCVSTLWTNYMHAGKSAFAAHS</sequence>
<dbReference type="EMBL" id="JAIWYP010000012">
    <property type="protein sequence ID" value="KAH3729141.1"/>
    <property type="molecule type" value="Genomic_DNA"/>
</dbReference>
<feature type="compositionally biased region" description="Polar residues" evidence="1">
    <location>
        <begin position="335"/>
        <end position="357"/>
    </location>
</feature>
<evidence type="ECO:0000313" key="2">
    <source>
        <dbReference type="EMBL" id="KAH3729141.1"/>
    </source>
</evidence>
<evidence type="ECO:0000256" key="1">
    <source>
        <dbReference type="SAM" id="MobiDB-lite"/>
    </source>
</evidence>